<reference evidence="3" key="1">
    <citation type="submission" date="2013-08" db="EMBL/GenBank/DDBJ databases">
        <authorList>
            <person name="Durkin A.S."/>
            <person name="Haft D.R."/>
            <person name="McCorrison J."/>
            <person name="Torralba M."/>
            <person name="Gillis M."/>
            <person name="Haft D.H."/>
            <person name="Methe B."/>
            <person name="Sutton G."/>
            <person name="Nelson K.E."/>
        </authorList>
    </citation>
    <scope>NUCLEOTIDE SEQUENCE [LARGE SCALE GENOMIC DNA]</scope>
    <source>
        <strain evidence="3">F0233</strain>
    </source>
</reference>
<evidence type="ECO:0000313" key="3">
    <source>
        <dbReference type="EMBL" id="ERK49482.1"/>
    </source>
</evidence>
<feature type="transmembrane region" description="Helical" evidence="2">
    <location>
        <begin position="243"/>
        <end position="264"/>
    </location>
</feature>
<protein>
    <submittedName>
        <fullName evidence="3">Peptidase M50B-like protein</fullName>
    </submittedName>
</protein>
<feature type="transmembrane region" description="Helical" evidence="2">
    <location>
        <begin position="179"/>
        <end position="197"/>
    </location>
</feature>
<proteinExistence type="predicted"/>
<sequence length="274" mass="27825">MQSGPFPGHESGPSRTDRPRRIGSRRAPVSGHNCSVDDVATRIWQQLGASLHAGPSPHATAAAVAVAAALATVLLGPAWRVLRVVVTLVHELGHALVGLAAGRRFAGFTVNPDMSGATTTSGATRGPGLVLTTLAGYPMPAVVGAAIVHAATGGYARGVLVGIAVVLLLVLVRARSAHTVTVLLGALAADLALWWFAGSAPVGAAVLGLGVFLLAGAWRQLVNVARHGDRSQDPGVLAARTHVPAAVWVLCLGAVLAAATWWAGCSLAPFLPLP</sequence>
<feature type="transmembrane region" description="Helical" evidence="2">
    <location>
        <begin position="203"/>
        <end position="222"/>
    </location>
</feature>
<dbReference type="Pfam" id="PF13398">
    <property type="entry name" value="Peptidase_M50B"/>
    <property type="match status" value="1"/>
</dbReference>
<keyword evidence="2" id="KW-1133">Transmembrane helix</keyword>
<dbReference type="InterPro" id="IPR049500">
    <property type="entry name" value="Peptidase_M50B-like"/>
</dbReference>
<name>U2RFI8_9ACTN</name>
<accession>U2RFI8</accession>
<feature type="transmembrane region" description="Helical" evidence="2">
    <location>
        <begin position="129"/>
        <end position="148"/>
    </location>
</feature>
<organism evidence="3 4">
    <name type="scientific">Propionibacterium acidifaciens F0233</name>
    <dbReference type="NCBI Taxonomy" id="553198"/>
    <lineage>
        <taxon>Bacteria</taxon>
        <taxon>Bacillati</taxon>
        <taxon>Actinomycetota</taxon>
        <taxon>Actinomycetes</taxon>
        <taxon>Propionibacteriales</taxon>
        <taxon>Propionibacteriaceae</taxon>
        <taxon>Propionibacterium</taxon>
    </lineage>
</organism>
<keyword evidence="2" id="KW-0812">Transmembrane</keyword>
<dbReference type="AlphaFoldDB" id="U2RFI8"/>
<dbReference type="EMBL" id="ACVN02000325">
    <property type="protein sequence ID" value="ERK49482.1"/>
    <property type="molecule type" value="Genomic_DNA"/>
</dbReference>
<feature type="transmembrane region" description="Helical" evidence="2">
    <location>
        <begin position="154"/>
        <end position="172"/>
    </location>
</feature>
<evidence type="ECO:0000256" key="1">
    <source>
        <dbReference type="SAM" id="MobiDB-lite"/>
    </source>
</evidence>
<dbReference type="Proteomes" id="UP000017052">
    <property type="component" value="Unassembled WGS sequence"/>
</dbReference>
<comment type="caution">
    <text evidence="3">The sequence shown here is derived from an EMBL/GenBank/DDBJ whole genome shotgun (WGS) entry which is preliminary data.</text>
</comment>
<evidence type="ECO:0000313" key="4">
    <source>
        <dbReference type="Proteomes" id="UP000017052"/>
    </source>
</evidence>
<feature type="region of interest" description="Disordered" evidence="1">
    <location>
        <begin position="1"/>
        <end position="33"/>
    </location>
</feature>
<keyword evidence="2" id="KW-0472">Membrane</keyword>
<evidence type="ECO:0000256" key="2">
    <source>
        <dbReference type="SAM" id="Phobius"/>
    </source>
</evidence>
<feature type="transmembrane region" description="Helical" evidence="2">
    <location>
        <begin position="59"/>
        <end position="79"/>
    </location>
</feature>
<keyword evidence="4" id="KW-1185">Reference proteome</keyword>
<gene>
    <name evidence="3" type="ORF">HMPREF0682_1195</name>
</gene>